<dbReference type="WBParaSite" id="maker-uti_cns_0004170-snap-gene-0.3-mRNA-1">
    <property type="protein sequence ID" value="maker-uti_cns_0004170-snap-gene-0.3-mRNA-1"/>
    <property type="gene ID" value="maker-uti_cns_0004170-snap-gene-0.3"/>
</dbReference>
<dbReference type="AlphaFoldDB" id="A0A1I8H427"/>
<keyword evidence="2" id="KW-1185">Reference proteome</keyword>
<evidence type="ECO:0000256" key="1">
    <source>
        <dbReference type="SAM" id="MobiDB-lite"/>
    </source>
</evidence>
<evidence type="ECO:0000313" key="2">
    <source>
        <dbReference type="Proteomes" id="UP000095280"/>
    </source>
</evidence>
<evidence type="ECO:0000313" key="3">
    <source>
        <dbReference type="WBParaSite" id="maker-uti_cns_0003613-snap-gene-0.2-mRNA-1"/>
    </source>
</evidence>
<accession>A0A1I8H427</accession>
<dbReference type="WBParaSite" id="maker-uti_cns_0047359-snap-gene-0.5-mRNA-1">
    <property type="protein sequence ID" value="maker-uti_cns_0047359-snap-gene-0.5-mRNA-1"/>
    <property type="gene ID" value="maker-uti_cns_0047359-snap-gene-0.5"/>
</dbReference>
<name>A0A1I8H427_9PLAT</name>
<dbReference type="Proteomes" id="UP000095280">
    <property type="component" value="Unplaced"/>
</dbReference>
<evidence type="ECO:0000313" key="4">
    <source>
        <dbReference type="WBParaSite" id="maker-uti_cns_0004170-snap-gene-0.3-mRNA-1"/>
    </source>
</evidence>
<proteinExistence type="predicted"/>
<protein>
    <submittedName>
        <fullName evidence="3 4">ANK_REP_REGION domain-containing protein</fullName>
    </submittedName>
</protein>
<dbReference type="WBParaSite" id="maker-uti_cns_0003613-snap-gene-0.2-mRNA-1">
    <property type="protein sequence ID" value="maker-uti_cns_0003613-snap-gene-0.2-mRNA-1"/>
    <property type="gene ID" value="maker-uti_cns_0003613-snap-gene-0.2"/>
</dbReference>
<feature type="compositionally biased region" description="Low complexity" evidence="1">
    <location>
        <begin position="232"/>
        <end position="246"/>
    </location>
</feature>
<sequence length="259" mass="28914">MARQHDKPKYSTMWGMEYTHNGNLVTLRSHTPSVRFRVIGESQTETRDAFETFAVPNKQRSLPVSEDVASPFPDIKPQNYAALLFNCYYKRQSDRRRQGGRNHKHNEPKLSESEVGRFLRTFHGGLSAQRVATMVSSATGAVVNQVGRNEFNILCSAYLPVIPCLDYLLEYLEADADEVGIINGSVAAQLLERHGFLEAARWLRRRKEPSATPIAYPQLLHLMGLPSCSPWSQRSSSGTTGTTVSTNGMAPVTVTCDRP</sequence>
<reference evidence="3 4" key="1">
    <citation type="submission" date="2016-11" db="UniProtKB">
        <authorList>
            <consortium name="WormBaseParasite"/>
        </authorList>
    </citation>
    <scope>IDENTIFICATION</scope>
</reference>
<organism evidence="2 4">
    <name type="scientific">Macrostomum lignano</name>
    <dbReference type="NCBI Taxonomy" id="282301"/>
    <lineage>
        <taxon>Eukaryota</taxon>
        <taxon>Metazoa</taxon>
        <taxon>Spiralia</taxon>
        <taxon>Lophotrochozoa</taxon>
        <taxon>Platyhelminthes</taxon>
        <taxon>Rhabditophora</taxon>
        <taxon>Macrostomorpha</taxon>
        <taxon>Macrostomida</taxon>
        <taxon>Macrostomidae</taxon>
        <taxon>Macrostomum</taxon>
    </lineage>
</organism>
<feature type="region of interest" description="Disordered" evidence="1">
    <location>
        <begin position="232"/>
        <end position="259"/>
    </location>
</feature>